<keyword evidence="5" id="KW-1185">Reference proteome</keyword>
<dbReference type="Proteomes" id="UP001375370">
    <property type="component" value="Chromosome"/>
</dbReference>
<sequence>MNEIMLDQTETYEKLDPEGMGQRIRELPETLLNAWNQAAEFELPDYQGIDKVLVLGMGGSAIGGDLVRRLLMSESKAQISVLRDYDLPGWVDDKTLVIASSYSGNTEETLSGFEQALNGPAKKLVITTGGRLLELAREHDIPAFVFDYKAQPRAAVAWGIFPLLNFLTRMGLAADKNPDVSEAALVTEQFARKIEPGKALSHNLAKEMAYKLFGRIPVVYGAGLAVEVAYRWQTQFSENAKQWAFSQTFPELNHNAIAGYQLPEQLVPSLAVVMLRSNHLSERIVKRYYVTADLLGKSGARVNFADGRGISPLAQMMSLILMGDYVSYYLALLNNADPSPVENISYLKKRLAEST</sequence>
<dbReference type="PROSITE" id="PS51464">
    <property type="entry name" value="SIS"/>
    <property type="match status" value="1"/>
</dbReference>
<dbReference type="RefSeq" id="WP_338738050.1">
    <property type="nucleotide sequence ID" value="NZ_CP146612.1"/>
</dbReference>
<accession>A0ABZ2J8U7</accession>
<protein>
    <submittedName>
        <fullName evidence="4">Bifunctional phosphoglucose/phosphomannose isomerase</fullName>
        <ecNumber evidence="4">5.3.1.9</ecNumber>
    </submittedName>
</protein>
<feature type="domain" description="SIS" evidence="3">
    <location>
        <begin position="42"/>
        <end position="177"/>
    </location>
</feature>
<dbReference type="NCBIfam" id="NF006426">
    <property type="entry name" value="PRK08674.1-6"/>
    <property type="match status" value="1"/>
</dbReference>
<dbReference type="GO" id="GO:0004347">
    <property type="term" value="F:glucose-6-phosphate isomerase activity"/>
    <property type="evidence" value="ECO:0007669"/>
    <property type="project" value="UniProtKB-EC"/>
</dbReference>
<evidence type="ECO:0000259" key="3">
    <source>
        <dbReference type="PROSITE" id="PS51464"/>
    </source>
</evidence>
<gene>
    <name evidence="4" type="ORF">V8247_01460</name>
</gene>
<proteinExistence type="inferred from homology"/>
<name>A0ABZ2J8U7_9CHLR</name>
<dbReference type="NCBIfam" id="TIGR02128">
    <property type="entry name" value="G6PI_arch"/>
    <property type="match status" value="1"/>
</dbReference>
<dbReference type="SUPFAM" id="SSF53697">
    <property type="entry name" value="SIS domain"/>
    <property type="match status" value="1"/>
</dbReference>
<evidence type="ECO:0000313" key="4">
    <source>
        <dbReference type="EMBL" id="WWX25664.1"/>
    </source>
</evidence>
<dbReference type="InterPro" id="IPR019490">
    <property type="entry name" value="Glu6P/Mann6P_isomerase_C"/>
</dbReference>
<dbReference type="EMBL" id="CP146612">
    <property type="protein sequence ID" value="WWX25664.1"/>
    <property type="molecule type" value="Genomic_DNA"/>
</dbReference>
<evidence type="ECO:0000256" key="2">
    <source>
        <dbReference type="ARBA" id="ARBA00023235"/>
    </source>
</evidence>
<dbReference type="NCBIfam" id="NF006425">
    <property type="entry name" value="PRK08674.1-5"/>
    <property type="match status" value="1"/>
</dbReference>
<organism evidence="4 5">
    <name type="scientific">Candidatus Dehalogenimonas loeffleri</name>
    <dbReference type="NCBI Taxonomy" id="3127115"/>
    <lineage>
        <taxon>Bacteria</taxon>
        <taxon>Bacillati</taxon>
        <taxon>Chloroflexota</taxon>
        <taxon>Dehalococcoidia</taxon>
        <taxon>Dehalococcoidales</taxon>
        <taxon>Dehalococcoidaceae</taxon>
        <taxon>Dehalogenimonas</taxon>
    </lineage>
</organism>
<evidence type="ECO:0000256" key="1">
    <source>
        <dbReference type="ARBA" id="ARBA00010523"/>
    </source>
</evidence>
<dbReference type="Pfam" id="PF10432">
    <property type="entry name" value="bact-PGI_C"/>
    <property type="match status" value="1"/>
</dbReference>
<dbReference type="InterPro" id="IPR035484">
    <property type="entry name" value="SIS_PGI/PMI_1"/>
</dbReference>
<dbReference type="InterPro" id="IPR001347">
    <property type="entry name" value="SIS_dom"/>
</dbReference>
<dbReference type="CDD" id="cd05017">
    <property type="entry name" value="SIS_PGI_PMI_1"/>
    <property type="match status" value="1"/>
</dbReference>
<dbReference type="InterPro" id="IPR046348">
    <property type="entry name" value="SIS_dom_sf"/>
</dbReference>
<dbReference type="CDD" id="cd05637">
    <property type="entry name" value="SIS_PGI_PMI_2"/>
    <property type="match status" value="1"/>
</dbReference>
<dbReference type="Gene3D" id="3.40.50.10490">
    <property type="entry name" value="Glucose-6-phosphate isomerase like protein, domain 1"/>
    <property type="match status" value="2"/>
</dbReference>
<reference evidence="4 5" key="1">
    <citation type="submission" date="2024-03" db="EMBL/GenBank/DDBJ databases">
        <title>A Dehalogenimonas Isolated from Estuarine Sediments Dihaloeliminates Chlorinated Alkanes.</title>
        <authorList>
            <person name="Yang Y."/>
            <person name="Wang H."/>
        </authorList>
    </citation>
    <scope>NUCLEOTIDE SEQUENCE [LARGE SCALE GENOMIC DNA]</scope>
    <source>
        <strain evidence="4 5">W</strain>
    </source>
</reference>
<dbReference type="EC" id="5.3.1.9" evidence="4"/>
<evidence type="ECO:0000313" key="5">
    <source>
        <dbReference type="Proteomes" id="UP001375370"/>
    </source>
</evidence>
<keyword evidence="2 4" id="KW-0413">Isomerase</keyword>
<comment type="similarity">
    <text evidence="1">Belongs to the PGI/PMI family.</text>
</comment>